<evidence type="ECO:0000256" key="4">
    <source>
        <dbReference type="ARBA" id="ARBA00010662"/>
    </source>
</evidence>
<dbReference type="PANTHER" id="PTHR11054:SF0">
    <property type="entry name" value="6-PHOSPHOGLUCONOLACTONASE"/>
    <property type="match status" value="1"/>
</dbReference>
<evidence type="ECO:0000256" key="3">
    <source>
        <dbReference type="ARBA" id="ARBA00004961"/>
    </source>
</evidence>
<accession>X5DS72</accession>
<keyword evidence="7 9" id="KW-0378">Hydrolase</keyword>
<dbReference type="EMBL" id="CP006842">
    <property type="protein sequence ID" value="AHW64139.1"/>
    <property type="molecule type" value="Genomic_DNA"/>
</dbReference>
<dbReference type="STRING" id="1404245.CGLY_08470"/>
<evidence type="ECO:0000259" key="8">
    <source>
        <dbReference type="Pfam" id="PF01182"/>
    </source>
</evidence>
<dbReference type="eggNOG" id="COG0363">
    <property type="taxonomic scope" value="Bacteria"/>
</dbReference>
<dbReference type="InterPro" id="IPR039104">
    <property type="entry name" value="6PGL"/>
</dbReference>
<dbReference type="InterPro" id="IPR037171">
    <property type="entry name" value="NagB/RpiA_transferase-like"/>
</dbReference>
<evidence type="ECO:0000256" key="5">
    <source>
        <dbReference type="ARBA" id="ARBA00013198"/>
    </source>
</evidence>
<evidence type="ECO:0000256" key="7">
    <source>
        <dbReference type="RuleBase" id="RU365095"/>
    </source>
</evidence>
<dbReference type="InterPro" id="IPR006148">
    <property type="entry name" value="Glc/Gal-6P_isomerase"/>
</dbReference>
<dbReference type="PANTHER" id="PTHR11054">
    <property type="entry name" value="6-PHOSPHOGLUCONOLACTONASE"/>
    <property type="match status" value="1"/>
</dbReference>
<dbReference type="InterPro" id="IPR005900">
    <property type="entry name" value="6-phosphogluconolactonase_DevB"/>
</dbReference>
<proteinExistence type="inferred from homology"/>
<feature type="domain" description="Glucosamine/galactosamine-6-phosphate isomerase" evidence="8">
    <location>
        <begin position="15"/>
        <end position="255"/>
    </location>
</feature>
<comment type="pathway">
    <text evidence="3 7">Carbohydrate degradation; pentose phosphate pathway; D-ribulose 5-phosphate from D-glucose 6-phosphate (oxidative stage): step 2/3.</text>
</comment>
<comment type="similarity">
    <text evidence="4 7">Belongs to the glucosamine/galactosamine-6-phosphate isomerase family. 6-phosphogluconolactonase subfamily.</text>
</comment>
<dbReference type="GO" id="GO:0017057">
    <property type="term" value="F:6-phosphogluconolactonase activity"/>
    <property type="evidence" value="ECO:0007669"/>
    <property type="project" value="UniProtKB-UniRule"/>
</dbReference>
<comment type="function">
    <text evidence="2 7">Hydrolysis of 6-phosphogluconolactone to 6-phosphogluconate.</text>
</comment>
<dbReference type="OrthoDB" id="9810967at2"/>
<dbReference type="UniPathway" id="UPA00115">
    <property type="reaction ID" value="UER00409"/>
</dbReference>
<dbReference type="HOGENOM" id="CLU_053947_1_1_11"/>
<evidence type="ECO:0000256" key="1">
    <source>
        <dbReference type="ARBA" id="ARBA00000832"/>
    </source>
</evidence>
<dbReference type="Pfam" id="PF01182">
    <property type="entry name" value="Glucosamine_iso"/>
    <property type="match status" value="1"/>
</dbReference>
<gene>
    <name evidence="7 9" type="primary">pgl</name>
    <name evidence="9" type="ORF">CGLY_08470</name>
</gene>
<reference evidence="9 10" key="1">
    <citation type="journal article" date="2015" name="Int. J. Syst. Evol. Microbiol.">
        <title>Revisiting Corynebacterium glyciniphilum (ex Kubota et al., 1972) sp. nov., nom. rev., isolated from putrefied banana.</title>
        <authorList>
            <person name="Al-Dilaimi A."/>
            <person name="Bednarz H."/>
            <person name="Lomker A."/>
            <person name="Niehaus K."/>
            <person name="Kalinowski J."/>
            <person name="Ruckert C."/>
        </authorList>
    </citation>
    <scope>NUCLEOTIDE SEQUENCE [LARGE SCALE GENOMIC DNA]</scope>
    <source>
        <strain evidence="9">AJ 3170</strain>
    </source>
</reference>
<organism evidence="9 10">
    <name type="scientific">Corynebacterium glyciniphilum AJ 3170</name>
    <dbReference type="NCBI Taxonomy" id="1404245"/>
    <lineage>
        <taxon>Bacteria</taxon>
        <taxon>Bacillati</taxon>
        <taxon>Actinomycetota</taxon>
        <taxon>Actinomycetes</taxon>
        <taxon>Mycobacteriales</taxon>
        <taxon>Corynebacteriaceae</taxon>
        <taxon>Corynebacterium</taxon>
    </lineage>
</organism>
<dbReference type="CDD" id="cd01400">
    <property type="entry name" value="6PGL"/>
    <property type="match status" value="1"/>
</dbReference>
<keyword evidence="10" id="KW-1185">Reference proteome</keyword>
<dbReference type="SUPFAM" id="SSF100950">
    <property type="entry name" value="NagB/RpiA/CoA transferase-like"/>
    <property type="match status" value="1"/>
</dbReference>
<dbReference type="Proteomes" id="UP000023703">
    <property type="component" value="Chromosome"/>
</dbReference>
<comment type="catalytic activity">
    <reaction evidence="1 7">
        <text>6-phospho-D-glucono-1,5-lactone + H2O = 6-phospho-D-gluconate + H(+)</text>
        <dbReference type="Rhea" id="RHEA:12556"/>
        <dbReference type="ChEBI" id="CHEBI:15377"/>
        <dbReference type="ChEBI" id="CHEBI:15378"/>
        <dbReference type="ChEBI" id="CHEBI:57955"/>
        <dbReference type="ChEBI" id="CHEBI:58759"/>
        <dbReference type="EC" id="3.1.1.31"/>
    </reaction>
</comment>
<dbReference type="NCBIfam" id="TIGR01198">
    <property type="entry name" value="pgl"/>
    <property type="match status" value="1"/>
</dbReference>
<dbReference type="GO" id="GO:0005975">
    <property type="term" value="P:carbohydrate metabolic process"/>
    <property type="evidence" value="ECO:0007669"/>
    <property type="project" value="UniProtKB-UniRule"/>
</dbReference>
<dbReference type="EC" id="3.1.1.31" evidence="5 7"/>
<evidence type="ECO:0000256" key="6">
    <source>
        <dbReference type="ARBA" id="ARBA00020337"/>
    </source>
</evidence>
<dbReference type="Gene3D" id="3.40.50.1360">
    <property type="match status" value="1"/>
</dbReference>
<dbReference type="GO" id="GO:0006098">
    <property type="term" value="P:pentose-phosphate shunt"/>
    <property type="evidence" value="ECO:0007669"/>
    <property type="project" value="UniProtKB-UniPathway"/>
</dbReference>
<sequence>MSDTRNLEVRGWKTGDDLAHGVAREIVELLAGVQRDGGVSDDGFARIVLTGGGAGGAVLRELAALDHAARVAADSFPVTAVDWGKVHVFFGDERFVPSGTSGATARNDELAETELLSHVDIPEVNVHRVAVPRDGEPADGSGLDAAAVEYAEAVAAFAPDGFDLHLLGMGPEGHVNSLFPNTGDLSPEPGTLVVAVRDCPKPPAERVSLTLEAIHASTEVWLLVTGEAKREAADEVVSGTDPAQWPAAGVSGARRTVLHVDAAADPR</sequence>
<dbReference type="KEGG" id="cgy:CGLY_08470"/>
<dbReference type="RefSeq" id="WP_038548550.1">
    <property type="nucleotide sequence ID" value="NZ_CP006842.1"/>
</dbReference>
<dbReference type="AlphaFoldDB" id="X5DS72"/>
<evidence type="ECO:0000256" key="2">
    <source>
        <dbReference type="ARBA" id="ARBA00002681"/>
    </source>
</evidence>
<evidence type="ECO:0000313" key="9">
    <source>
        <dbReference type="EMBL" id="AHW64139.1"/>
    </source>
</evidence>
<evidence type="ECO:0000313" key="10">
    <source>
        <dbReference type="Proteomes" id="UP000023703"/>
    </source>
</evidence>
<name>X5DS72_9CORY</name>
<protein>
    <recommendedName>
        <fullName evidence="6 7">6-phosphogluconolactonase</fullName>
        <shortName evidence="7">6PGL</shortName>
        <ecNumber evidence="5 7">3.1.1.31</ecNumber>
    </recommendedName>
</protein>